<dbReference type="AlphaFoldDB" id="A0A7R8HD63"/>
<dbReference type="Gene3D" id="1.10.238.10">
    <property type="entry name" value="EF-hand"/>
    <property type="match status" value="2"/>
</dbReference>
<sequence length="228" mass="26290">MTFNNVYKIYMFFKRGKDPIQERKREGGRERESNDYFCEKSFIGMEVDMNENNKTLDEINVLLPEDKLQEYREVFSFFDRDGGGTITSVELGQVMRTFGWNPTEGDLQEMINEIDQDGNGCISFNEFIYLMTKNVHDDGDIEEEIREAFRVFDREGHGFITVPDLTQVLTTLGDKLTEDESLELIREADIDGDGNVNYEEFVTMLLHKKPPGSSGFSSTKENVTKHSV</sequence>
<dbReference type="Proteomes" id="UP000675881">
    <property type="component" value="Chromosome 8"/>
</dbReference>
<evidence type="ECO:0000256" key="2">
    <source>
        <dbReference type="ARBA" id="ARBA00022837"/>
    </source>
</evidence>
<dbReference type="PROSITE" id="PS00018">
    <property type="entry name" value="EF_HAND_1"/>
    <property type="match status" value="3"/>
</dbReference>
<dbReference type="EMBL" id="HG994587">
    <property type="protein sequence ID" value="CAF3020369.1"/>
    <property type="molecule type" value="Genomic_DNA"/>
</dbReference>
<gene>
    <name evidence="4" type="ORF">LSAA_13769</name>
</gene>
<proteinExistence type="predicted"/>
<dbReference type="SMART" id="SM00054">
    <property type="entry name" value="EFh"/>
    <property type="match status" value="4"/>
</dbReference>
<keyword evidence="5" id="KW-1185">Reference proteome</keyword>
<dbReference type="InterPro" id="IPR018247">
    <property type="entry name" value="EF_Hand_1_Ca_BS"/>
</dbReference>
<keyword evidence="1" id="KW-0677">Repeat</keyword>
<evidence type="ECO:0000313" key="4">
    <source>
        <dbReference type="EMBL" id="CAF3020369.1"/>
    </source>
</evidence>
<dbReference type="PANTHER" id="PTHR23050">
    <property type="entry name" value="CALCIUM BINDING PROTEIN"/>
    <property type="match status" value="1"/>
</dbReference>
<dbReference type="Pfam" id="PF13499">
    <property type="entry name" value="EF-hand_7"/>
    <property type="match status" value="2"/>
</dbReference>
<dbReference type="FunFam" id="1.10.238.10:FF:000001">
    <property type="entry name" value="Calmodulin 1"/>
    <property type="match status" value="1"/>
</dbReference>
<protein>
    <submittedName>
        <fullName evidence="4">CALM</fullName>
    </submittedName>
</protein>
<dbReference type="SUPFAM" id="SSF47473">
    <property type="entry name" value="EF-hand"/>
    <property type="match status" value="1"/>
</dbReference>
<keyword evidence="2" id="KW-0106">Calcium</keyword>
<evidence type="ECO:0000256" key="1">
    <source>
        <dbReference type="ARBA" id="ARBA00022737"/>
    </source>
</evidence>
<dbReference type="CDD" id="cd00051">
    <property type="entry name" value="EFh"/>
    <property type="match status" value="2"/>
</dbReference>
<dbReference type="OrthoDB" id="6364303at2759"/>
<dbReference type="InterPro" id="IPR002048">
    <property type="entry name" value="EF_hand_dom"/>
</dbReference>
<organism evidence="4 5">
    <name type="scientific">Lepeophtheirus salmonis</name>
    <name type="common">Salmon louse</name>
    <name type="synonym">Caligus salmonis</name>
    <dbReference type="NCBI Taxonomy" id="72036"/>
    <lineage>
        <taxon>Eukaryota</taxon>
        <taxon>Metazoa</taxon>
        <taxon>Ecdysozoa</taxon>
        <taxon>Arthropoda</taxon>
        <taxon>Crustacea</taxon>
        <taxon>Multicrustacea</taxon>
        <taxon>Hexanauplia</taxon>
        <taxon>Copepoda</taxon>
        <taxon>Siphonostomatoida</taxon>
        <taxon>Caligidae</taxon>
        <taxon>Lepeophtheirus</taxon>
    </lineage>
</organism>
<dbReference type="InterPro" id="IPR011992">
    <property type="entry name" value="EF-hand-dom_pair"/>
</dbReference>
<feature type="domain" description="EF-hand" evidence="3">
    <location>
        <begin position="66"/>
        <end position="101"/>
    </location>
</feature>
<accession>A0A7R8HD63</accession>
<evidence type="ECO:0000259" key="3">
    <source>
        <dbReference type="PROSITE" id="PS50222"/>
    </source>
</evidence>
<reference evidence="4" key="1">
    <citation type="submission" date="2021-02" db="EMBL/GenBank/DDBJ databases">
        <authorList>
            <person name="Bekaert M."/>
        </authorList>
    </citation>
    <scope>NUCLEOTIDE SEQUENCE</scope>
    <source>
        <strain evidence="4">IoA-00</strain>
    </source>
</reference>
<dbReference type="InterPro" id="IPR050145">
    <property type="entry name" value="Centrin_CML-like"/>
</dbReference>
<dbReference type="GO" id="GO:0005509">
    <property type="term" value="F:calcium ion binding"/>
    <property type="evidence" value="ECO:0007669"/>
    <property type="project" value="InterPro"/>
</dbReference>
<evidence type="ECO:0000313" key="5">
    <source>
        <dbReference type="Proteomes" id="UP000675881"/>
    </source>
</evidence>
<feature type="domain" description="EF-hand" evidence="3">
    <location>
        <begin position="140"/>
        <end position="175"/>
    </location>
</feature>
<feature type="domain" description="EF-hand" evidence="3">
    <location>
        <begin position="176"/>
        <end position="211"/>
    </location>
</feature>
<feature type="domain" description="EF-hand" evidence="3">
    <location>
        <begin position="102"/>
        <end position="137"/>
    </location>
</feature>
<name>A0A7R8HD63_LEPSM</name>
<dbReference type="PROSITE" id="PS50222">
    <property type="entry name" value="EF_HAND_2"/>
    <property type="match status" value="4"/>
</dbReference>